<name>A0A371JT96_9FLAO</name>
<dbReference type="AlphaFoldDB" id="A0A371JT96"/>
<comment type="caution">
    <text evidence="2">The sequence shown here is derived from an EMBL/GenBank/DDBJ whole genome shotgun (WGS) entry which is preliminary data.</text>
</comment>
<keyword evidence="1" id="KW-0732">Signal</keyword>
<feature type="chain" id="PRO_5016993464" evidence="1">
    <location>
        <begin position="28"/>
        <end position="212"/>
    </location>
</feature>
<evidence type="ECO:0000313" key="3">
    <source>
        <dbReference type="Proteomes" id="UP000261828"/>
    </source>
</evidence>
<dbReference type="InterPro" id="IPR021747">
    <property type="entry name" value="DUF3313"/>
</dbReference>
<dbReference type="PROSITE" id="PS51257">
    <property type="entry name" value="PROKAR_LIPOPROTEIN"/>
    <property type="match status" value="1"/>
</dbReference>
<dbReference type="Proteomes" id="UP000261828">
    <property type="component" value="Unassembled WGS sequence"/>
</dbReference>
<dbReference type="EMBL" id="QTJX01000001">
    <property type="protein sequence ID" value="RDY61042.1"/>
    <property type="molecule type" value="Genomic_DNA"/>
</dbReference>
<sequence length="212" mass="23916">MKNLLSSQYIIVRLLMLVLFISITSCAAIPSTDSGFLEDYSQLQEDKNGDKSLKWWEKNDFDWGKYKSLMLDPVVVLYHPQTKDKKISAYKENELATYFHSTVSTELEGKYQVVSTPGPEVLRIRAAITEITPSSPAINYPAMLLVFFPVDMGGATIEVEFLDSETNEVLATMVDKKRGSPFTPRAFSRLGHTRAAFDGWAKELRKALDTHP</sequence>
<gene>
    <name evidence="2" type="ORF">DX873_02385</name>
</gene>
<accession>A0A371JT96</accession>
<evidence type="ECO:0000313" key="2">
    <source>
        <dbReference type="EMBL" id="RDY61042.1"/>
    </source>
</evidence>
<organism evidence="2 3">
    <name type="scientific">Flagellimonas nanhaiensis</name>
    <dbReference type="NCBI Taxonomy" id="2292706"/>
    <lineage>
        <taxon>Bacteria</taxon>
        <taxon>Pseudomonadati</taxon>
        <taxon>Bacteroidota</taxon>
        <taxon>Flavobacteriia</taxon>
        <taxon>Flavobacteriales</taxon>
        <taxon>Flavobacteriaceae</taxon>
        <taxon>Flagellimonas</taxon>
    </lineage>
</organism>
<protein>
    <submittedName>
        <fullName evidence="2">DUF3313 domain-containing protein</fullName>
    </submittedName>
</protein>
<dbReference type="RefSeq" id="WP_116182924.1">
    <property type="nucleotide sequence ID" value="NZ_QTJX01000001.1"/>
</dbReference>
<keyword evidence="3" id="KW-1185">Reference proteome</keyword>
<proteinExistence type="predicted"/>
<evidence type="ECO:0000256" key="1">
    <source>
        <dbReference type="SAM" id="SignalP"/>
    </source>
</evidence>
<feature type="signal peptide" evidence="1">
    <location>
        <begin position="1"/>
        <end position="27"/>
    </location>
</feature>
<dbReference type="OrthoDB" id="260045at2"/>
<reference evidence="2 3" key="1">
    <citation type="submission" date="2018-08" db="EMBL/GenBank/DDBJ databases">
        <title>Muricauda nanhaiensis sp. nov., isolated from seawater of the South China Sea.</title>
        <authorList>
            <person name="Dang Y."/>
        </authorList>
    </citation>
    <scope>NUCLEOTIDE SEQUENCE [LARGE SCALE GENOMIC DNA]</scope>
    <source>
        <strain evidence="2 3">SM1704</strain>
    </source>
</reference>
<dbReference type="Pfam" id="PF11769">
    <property type="entry name" value="DUF3313"/>
    <property type="match status" value="1"/>
</dbReference>